<comment type="subcellular location">
    <subcellularLocation>
        <location evidence="1">Membrane</location>
        <topology evidence="1">Multi-pass membrane protein</topology>
    </subcellularLocation>
</comment>
<sequence>MKPMEILRVLRFGIVGLTAAAVHYWTVIALVELFDAAPLRANVGGFVVAFWVSYFGHRHWTFSDTREEGRGQAASFLRFLSVAVLGFLVNELLFFVLLHTTHMPYYVALAIVVLTVAAMTYVLSKLWAFRRVSSS</sequence>
<reference evidence="8" key="2">
    <citation type="submission" date="2020-09" db="EMBL/GenBank/DDBJ databases">
        <authorList>
            <person name="Sun Q."/>
            <person name="Sedlacek I."/>
        </authorList>
    </citation>
    <scope>NUCLEOTIDE SEQUENCE</scope>
    <source>
        <strain evidence="8">CCM 7086</strain>
    </source>
</reference>
<dbReference type="Pfam" id="PF04138">
    <property type="entry name" value="GtrA_DPMS_TM"/>
    <property type="match status" value="1"/>
</dbReference>
<evidence type="ECO:0000259" key="7">
    <source>
        <dbReference type="Pfam" id="PF04138"/>
    </source>
</evidence>
<comment type="similarity">
    <text evidence="2">Belongs to the GtrA family.</text>
</comment>
<dbReference type="Proteomes" id="UP000620266">
    <property type="component" value="Unassembled WGS sequence"/>
</dbReference>
<dbReference type="GO" id="GO:0000271">
    <property type="term" value="P:polysaccharide biosynthetic process"/>
    <property type="evidence" value="ECO:0007669"/>
    <property type="project" value="InterPro"/>
</dbReference>
<feature type="transmembrane region" description="Helical" evidence="6">
    <location>
        <begin position="37"/>
        <end position="55"/>
    </location>
</feature>
<proteinExistence type="inferred from homology"/>
<feature type="domain" description="GtrA/DPMS transmembrane" evidence="7">
    <location>
        <begin position="11"/>
        <end position="129"/>
    </location>
</feature>
<feature type="transmembrane region" description="Helical" evidence="6">
    <location>
        <begin position="12"/>
        <end position="31"/>
    </location>
</feature>
<accession>A0A8J2UL12</accession>
<evidence type="ECO:0000256" key="4">
    <source>
        <dbReference type="ARBA" id="ARBA00022989"/>
    </source>
</evidence>
<evidence type="ECO:0000256" key="2">
    <source>
        <dbReference type="ARBA" id="ARBA00009399"/>
    </source>
</evidence>
<evidence type="ECO:0000256" key="6">
    <source>
        <dbReference type="SAM" id="Phobius"/>
    </source>
</evidence>
<keyword evidence="9" id="KW-1185">Reference proteome</keyword>
<dbReference type="PANTHER" id="PTHR38459">
    <property type="entry name" value="PROPHAGE BACTOPRENOL-LINKED GLUCOSE TRANSLOCASE HOMOLOG"/>
    <property type="match status" value="1"/>
</dbReference>
<dbReference type="EMBL" id="BMCG01000001">
    <property type="protein sequence ID" value="GGB97201.1"/>
    <property type="molecule type" value="Genomic_DNA"/>
</dbReference>
<dbReference type="AlphaFoldDB" id="A0A8J2UL12"/>
<reference evidence="8" key="1">
    <citation type="journal article" date="2014" name="Int. J. Syst. Evol. Microbiol.">
        <title>Complete genome sequence of Corynebacterium casei LMG S-19264T (=DSM 44701T), isolated from a smear-ripened cheese.</title>
        <authorList>
            <consortium name="US DOE Joint Genome Institute (JGI-PGF)"/>
            <person name="Walter F."/>
            <person name="Albersmeier A."/>
            <person name="Kalinowski J."/>
            <person name="Ruckert C."/>
        </authorList>
    </citation>
    <scope>NUCLEOTIDE SEQUENCE</scope>
    <source>
        <strain evidence="8">CCM 7086</strain>
    </source>
</reference>
<name>A0A8J2UL12_9BURK</name>
<feature type="transmembrane region" description="Helical" evidence="6">
    <location>
        <begin position="76"/>
        <end position="97"/>
    </location>
</feature>
<comment type="caution">
    <text evidence="8">The sequence shown here is derived from an EMBL/GenBank/DDBJ whole genome shotgun (WGS) entry which is preliminary data.</text>
</comment>
<keyword evidence="4 6" id="KW-1133">Transmembrane helix</keyword>
<keyword evidence="5 6" id="KW-0472">Membrane</keyword>
<dbReference type="InterPro" id="IPR007267">
    <property type="entry name" value="GtrA_DPMS_TM"/>
</dbReference>
<evidence type="ECO:0000313" key="9">
    <source>
        <dbReference type="Proteomes" id="UP000620266"/>
    </source>
</evidence>
<dbReference type="GO" id="GO:0005886">
    <property type="term" value="C:plasma membrane"/>
    <property type="evidence" value="ECO:0007669"/>
    <property type="project" value="TreeGrafter"/>
</dbReference>
<evidence type="ECO:0000313" key="8">
    <source>
        <dbReference type="EMBL" id="GGB97201.1"/>
    </source>
</evidence>
<dbReference type="InterPro" id="IPR051401">
    <property type="entry name" value="GtrA_CellWall_Glycosyl"/>
</dbReference>
<evidence type="ECO:0000256" key="3">
    <source>
        <dbReference type="ARBA" id="ARBA00022692"/>
    </source>
</evidence>
<organism evidence="8 9">
    <name type="scientific">Oxalicibacterium flavum</name>
    <dbReference type="NCBI Taxonomy" id="179467"/>
    <lineage>
        <taxon>Bacteria</taxon>
        <taxon>Pseudomonadati</taxon>
        <taxon>Pseudomonadota</taxon>
        <taxon>Betaproteobacteria</taxon>
        <taxon>Burkholderiales</taxon>
        <taxon>Oxalobacteraceae</taxon>
        <taxon>Oxalicibacterium</taxon>
    </lineage>
</organism>
<feature type="transmembrane region" description="Helical" evidence="6">
    <location>
        <begin position="103"/>
        <end position="123"/>
    </location>
</feature>
<evidence type="ECO:0000256" key="1">
    <source>
        <dbReference type="ARBA" id="ARBA00004141"/>
    </source>
</evidence>
<gene>
    <name evidence="8" type="ORF">GCM10007205_03100</name>
</gene>
<dbReference type="PANTHER" id="PTHR38459:SF1">
    <property type="entry name" value="PROPHAGE BACTOPRENOL-LINKED GLUCOSE TRANSLOCASE HOMOLOG"/>
    <property type="match status" value="1"/>
</dbReference>
<protein>
    <submittedName>
        <fullName evidence="8">Polysaccharide biosynthesis protein GtrA</fullName>
    </submittedName>
</protein>
<evidence type="ECO:0000256" key="5">
    <source>
        <dbReference type="ARBA" id="ARBA00023136"/>
    </source>
</evidence>
<keyword evidence="3 6" id="KW-0812">Transmembrane</keyword>